<dbReference type="SMART" id="SM00448">
    <property type="entry name" value="REC"/>
    <property type="match status" value="1"/>
</dbReference>
<evidence type="ECO:0000256" key="7">
    <source>
        <dbReference type="PROSITE-ProRule" id="PRU00169"/>
    </source>
</evidence>
<dbReference type="SUPFAM" id="SSF55781">
    <property type="entry name" value="GAF domain-like"/>
    <property type="match status" value="1"/>
</dbReference>
<sequence>MDAAGSPVELLCVDDDTEALDALAAGLERVDGDVAVTTATGAADALNAFDHAAFDCIVSEAAMADIDGLAFLQAVRAENPEFPFVLFTAQGDWSLASDAIAAGVSEYIPRDGDDGQYRLLARRVHTIVERHRAMRTAAEDRASAETILDVAPDAILAAVDGRVVYANPAAGDFFEVRGRDALVGRSVDDILAGGSGVFEVAQATGQTAHTVETTVRRGDGSTVLATVTACTVTWDGAAAVVGIFQHATEADTRERRLEALHEATRNLMGCKQREAVAGIGVTAASEILGLDANSVHLVDDDGHLEPVVATDALCDLVGDLPSFTGSDSIAWRVYESDEVAALSDVRDDPDVHNPDTPIRSELYLPLGEHGILIAASPVADAFDEQDVALGQVLAANMEAALDAVVRDNELREHERELAAQNARLERFASAVCHDLRNPLNVASGRLELVREECESEHINAIDRMFHRMEALIEDLLLIAKTGEAVSDLEPVDVGAVVEACWATVETGAATLVVETDTRILTDVTRLKQLLENLVRNAVEHSAASSPVQSDDAVGDGSEGVTVTVGDCPGGFYVADDGPGIPETDREKVFESGYSTRTDGTGFGLAIVRQIAEAHGWDVRVTESTDGGARFEITGVDTPET</sequence>
<keyword evidence="4" id="KW-0808">Transferase</keyword>
<evidence type="ECO:0000313" key="10">
    <source>
        <dbReference type="EMBL" id="GGN98416.1"/>
    </source>
</evidence>
<evidence type="ECO:0000256" key="5">
    <source>
        <dbReference type="ARBA" id="ARBA00022777"/>
    </source>
</evidence>
<gene>
    <name evidence="10" type="ORF">GCM10009030_28770</name>
</gene>
<dbReference type="InterPro" id="IPR003594">
    <property type="entry name" value="HATPase_dom"/>
</dbReference>
<dbReference type="InterPro" id="IPR050736">
    <property type="entry name" value="Sensor_HK_Regulatory"/>
</dbReference>
<dbReference type="SUPFAM" id="SSF55785">
    <property type="entry name" value="PYP-like sensor domain (PAS domain)"/>
    <property type="match status" value="1"/>
</dbReference>
<evidence type="ECO:0000259" key="9">
    <source>
        <dbReference type="PROSITE" id="PS50110"/>
    </source>
</evidence>
<dbReference type="InterPro" id="IPR036890">
    <property type="entry name" value="HATPase_C_sf"/>
</dbReference>
<dbReference type="Pfam" id="PF02518">
    <property type="entry name" value="HATPase_c"/>
    <property type="match status" value="1"/>
</dbReference>
<dbReference type="PANTHER" id="PTHR43711">
    <property type="entry name" value="TWO-COMPONENT HISTIDINE KINASE"/>
    <property type="match status" value="1"/>
</dbReference>
<keyword evidence="3" id="KW-0597">Phosphoprotein</keyword>
<evidence type="ECO:0000256" key="1">
    <source>
        <dbReference type="ARBA" id="ARBA00000085"/>
    </source>
</evidence>
<dbReference type="Gene3D" id="3.30.450.20">
    <property type="entry name" value="PAS domain"/>
    <property type="match status" value="1"/>
</dbReference>
<dbReference type="Pfam" id="PF00989">
    <property type="entry name" value="PAS"/>
    <property type="match status" value="1"/>
</dbReference>
<dbReference type="Pfam" id="PF00072">
    <property type="entry name" value="Response_reg"/>
    <property type="match status" value="1"/>
</dbReference>
<evidence type="ECO:0000256" key="4">
    <source>
        <dbReference type="ARBA" id="ARBA00022679"/>
    </source>
</evidence>
<evidence type="ECO:0000313" key="11">
    <source>
        <dbReference type="Proteomes" id="UP000605784"/>
    </source>
</evidence>
<reference evidence="10" key="2">
    <citation type="submission" date="2020-09" db="EMBL/GenBank/DDBJ databases">
        <authorList>
            <person name="Sun Q."/>
            <person name="Ohkuma M."/>
        </authorList>
    </citation>
    <scope>NUCLEOTIDE SEQUENCE</scope>
    <source>
        <strain evidence="10">JCM 17820</strain>
    </source>
</reference>
<dbReference type="InterPro" id="IPR004358">
    <property type="entry name" value="Sig_transdc_His_kin-like_C"/>
</dbReference>
<dbReference type="Pfam" id="PF00512">
    <property type="entry name" value="HisKA"/>
    <property type="match status" value="1"/>
</dbReference>
<dbReference type="EC" id="2.7.13.3" evidence="2"/>
<keyword evidence="5" id="KW-0418">Kinase</keyword>
<comment type="caution">
    <text evidence="10">The sequence shown here is derived from an EMBL/GenBank/DDBJ whole genome shotgun (WGS) entry which is preliminary data.</text>
</comment>
<dbReference type="InterPro" id="IPR013767">
    <property type="entry name" value="PAS_fold"/>
</dbReference>
<dbReference type="CDD" id="cd00082">
    <property type="entry name" value="HisKA"/>
    <property type="match status" value="1"/>
</dbReference>
<protein>
    <recommendedName>
        <fullName evidence="2">histidine kinase</fullName>
        <ecNumber evidence="2">2.7.13.3</ecNumber>
    </recommendedName>
</protein>
<dbReference type="Gene3D" id="1.10.287.130">
    <property type="match status" value="1"/>
</dbReference>
<dbReference type="EMBL" id="BMOU01000005">
    <property type="protein sequence ID" value="GGN98416.1"/>
    <property type="molecule type" value="Genomic_DNA"/>
</dbReference>
<dbReference type="PRINTS" id="PR00344">
    <property type="entry name" value="BCTRLSENSOR"/>
</dbReference>
<dbReference type="SUPFAM" id="SSF47384">
    <property type="entry name" value="Homodimeric domain of signal transducing histidine kinase"/>
    <property type="match status" value="1"/>
</dbReference>
<dbReference type="InterPro" id="IPR029016">
    <property type="entry name" value="GAF-like_dom_sf"/>
</dbReference>
<accession>A0A830GMF8</accession>
<dbReference type="CDD" id="cd00156">
    <property type="entry name" value="REC"/>
    <property type="match status" value="1"/>
</dbReference>
<dbReference type="RefSeq" id="WP_188999326.1">
    <property type="nucleotide sequence ID" value="NZ_BMOU01000005.1"/>
</dbReference>
<dbReference type="AlphaFoldDB" id="A0A830GMF8"/>
<dbReference type="Gene3D" id="3.30.565.10">
    <property type="entry name" value="Histidine kinase-like ATPase, C-terminal domain"/>
    <property type="match status" value="1"/>
</dbReference>
<dbReference type="CDD" id="cd00075">
    <property type="entry name" value="HATPase"/>
    <property type="match status" value="1"/>
</dbReference>
<dbReference type="SMART" id="SM00388">
    <property type="entry name" value="HisKA"/>
    <property type="match status" value="1"/>
</dbReference>
<feature type="domain" description="Histidine kinase" evidence="8">
    <location>
        <begin position="430"/>
        <end position="633"/>
    </location>
</feature>
<reference evidence="10" key="1">
    <citation type="journal article" date="2014" name="Int. J. Syst. Evol. Microbiol.">
        <title>Complete genome sequence of Corynebacterium casei LMG S-19264T (=DSM 44701T), isolated from a smear-ripened cheese.</title>
        <authorList>
            <consortium name="US DOE Joint Genome Institute (JGI-PGF)"/>
            <person name="Walter F."/>
            <person name="Albersmeier A."/>
            <person name="Kalinowski J."/>
            <person name="Ruckert C."/>
        </authorList>
    </citation>
    <scope>NUCLEOTIDE SEQUENCE</scope>
    <source>
        <strain evidence="10">JCM 17820</strain>
    </source>
</reference>
<dbReference type="InterPro" id="IPR003661">
    <property type="entry name" value="HisK_dim/P_dom"/>
</dbReference>
<dbReference type="Pfam" id="PF13185">
    <property type="entry name" value="GAF_2"/>
    <property type="match status" value="1"/>
</dbReference>
<dbReference type="GO" id="GO:0000155">
    <property type="term" value="F:phosphorelay sensor kinase activity"/>
    <property type="evidence" value="ECO:0007669"/>
    <property type="project" value="InterPro"/>
</dbReference>
<dbReference type="InterPro" id="IPR005467">
    <property type="entry name" value="His_kinase_dom"/>
</dbReference>
<proteinExistence type="predicted"/>
<evidence type="ECO:0000256" key="6">
    <source>
        <dbReference type="ARBA" id="ARBA00023012"/>
    </source>
</evidence>
<dbReference type="Gene3D" id="3.40.50.2300">
    <property type="match status" value="1"/>
</dbReference>
<dbReference type="InterPro" id="IPR036097">
    <property type="entry name" value="HisK_dim/P_sf"/>
</dbReference>
<dbReference type="CDD" id="cd00130">
    <property type="entry name" value="PAS"/>
    <property type="match status" value="1"/>
</dbReference>
<keyword evidence="6" id="KW-0902">Two-component regulatory system</keyword>
<comment type="caution">
    <text evidence="7">Lacks conserved residue(s) required for the propagation of feature annotation.</text>
</comment>
<dbReference type="SMART" id="SM00387">
    <property type="entry name" value="HATPase_c"/>
    <property type="match status" value="1"/>
</dbReference>
<comment type="catalytic activity">
    <reaction evidence="1">
        <text>ATP + protein L-histidine = ADP + protein N-phospho-L-histidine.</text>
        <dbReference type="EC" id="2.7.13.3"/>
    </reaction>
</comment>
<dbReference type="InterPro" id="IPR035965">
    <property type="entry name" value="PAS-like_dom_sf"/>
</dbReference>
<dbReference type="InterPro" id="IPR000014">
    <property type="entry name" value="PAS"/>
</dbReference>
<evidence type="ECO:0000256" key="3">
    <source>
        <dbReference type="ARBA" id="ARBA00022553"/>
    </source>
</evidence>
<dbReference type="SMART" id="SM00091">
    <property type="entry name" value="PAS"/>
    <property type="match status" value="1"/>
</dbReference>
<feature type="domain" description="Response regulatory" evidence="9">
    <location>
        <begin position="9"/>
        <end position="125"/>
    </location>
</feature>
<dbReference type="InterPro" id="IPR011006">
    <property type="entry name" value="CheY-like_superfamily"/>
</dbReference>
<dbReference type="SUPFAM" id="SSF52172">
    <property type="entry name" value="CheY-like"/>
    <property type="match status" value="1"/>
</dbReference>
<dbReference type="InterPro" id="IPR003018">
    <property type="entry name" value="GAF"/>
</dbReference>
<dbReference type="SMART" id="SM00065">
    <property type="entry name" value="GAF"/>
    <property type="match status" value="1"/>
</dbReference>
<dbReference type="Gene3D" id="3.30.450.40">
    <property type="match status" value="1"/>
</dbReference>
<dbReference type="PROSITE" id="PS50109">
    <property type="entry name" value="HIS_KIN"/>
    <property type="match status" value="1"/>
</dbReference>
<evidence type="ECO:0000256" key="2">
    <source>
        <dbReference type="ARBA" id="ARBA00012438"/>
    </source>
</evidence>
<organism evidence="10 11">
    <name type="scientific">Haloarcula pellucida</name>
    <dbReference type="NCBI Taxonomy" id="1427151"/>
    <lineage>
        <taxon>Archaea</taxon>
        <taxon>Methanobacteriati</taxon>
        <taxon>Methanobacteriota</taxon>
        <taxon>Stenosarchaea group</taxon>
        <taxon>Halobacteria</taxon>
        <taxon>Halobacteriales</taxon>
        <taxon>Haloarculaceae</taxon>
        <taxon>Haloarcula</taxon>
    </lineage>
</organism>
<keyword evidence="11" id="KW-1185">Reference proteome</keyword>
<dbReference type="SUPFAM" id="SSF55874">
    <property type="entry name" value="ATPase domain of HSP90 chaperone/DNA topoisomerase II/histidine kinase"/>
    <property type="match status" value="1"/>
</dbReference>
<dbReference type="PROSITE" id="PS50110">
    <property type="entry name" value="RESPONSE_REGULATORY"/>
    <property type="match status" value="1"/>
</dbReference>
<name>A0A830GMF8_9EURY</name>
<dbReference type="InterPro" id="IPR001789">
    <property type="entry name" value="Sig_transdc_resp-reg_receiver"/>
</dbReference>
<evidence type="ECO:0000259" key="8">
    <source>
        <dbReference type="PROSITE" id="PS50109"/>
    </source>
</evidence>
<dbReference type="Proteomes" id="UP000605784">
    <property type="component" value="Unassembled WGS sequence"/>
</dbReference>
<dbReference type="PANTHER" id="PTHR43711:SF1">
    <property type="entry name" value="HISTIDINE KINASE 1"/>
    <property type="match status" value="1"/>
</dbReference>